<dbReference type="EMBL" id="CMVM020000210">
    <property type="status" value="NOT_ANNOTATED_CDS"/>
    <property type="molecule type" value="Genomic_DNA"/>
</dbReference>
<evidence type="ECO:0000313" key="2">
    <source>
        <dbReference type="EnsemblMetazoa" id="OVOC7498.1"/>
    </source>
</evidence>
<keyword evidence="3" id="KW-1185">Reference proteome</keyword>
<keyword evidence="1" id="KW-0812">Transmembrane</keyword>
<reference evidence="3" key="1">
    <citation type="submission" date="2013-10" db="EMBL/GenBank/DDBJ databases">
        <title>Genome sequencing of Onchocerca volvulus.</title>
        <authorList>
            <person name="Cotton J."/>
            <person name="Tsai J."/>
            <person name="Stanley E."/>
            <person name="Tracey A."/>
            <person name="Holroyd N."/>
            <person name="Lustigman S."/>
            <person name="Berriman M."/>
        </authorList>
    </citation>
    <scope>NUCLEOTIDE SEQUENCE</scope>
</reference>
<feature type="transmembrane region" description="Helical" evidence="1">
    <location>
        <begin position="62"/>
        <end position="83"/>
    </location>
</feature>
<accession>A0A8R1Y3I1</accession>
<keyword evidence="1" id="KW-1133">Transmembrane helix</keyword>
<sequence length="89" mass="10314">MLRQNGDGAYHKNNSKFLFKLFIFKKCIIIERDEIIIGSIFNLLPKFLSAIINIKISCNKEFVLNIAKILLAILNITFTEMLLEQNLKL</sequence>
<reference evidence="2" key="2">
    <citation type="submission" date="2022-06" db="UniProtKB">
        <authorList>
            <consortium name="EnsemblMetazoa"/>
        </authorList>
    </citation>
    <scope>IDENTIFICATION</scope>
</reference>
<dbReference type="AlphaFoldDB" id="A0A8R1Y3I1"/>
<evidence type="ECO:0000256" key="1">
    <source>
        <dbReference type="SAM" id="Phobius"/>
    </source>
</evidence>
<keyword evidence="1" id="KW-0472">Membrane</keyword>
<name>A0A8R1Y3I1_ONCVO</name>
<proteinExistence type="predicted"/>
<dbReference type="Proteomes" id="UP000024404">
    <property type="component" value="Unassembled WGS sequence"/>
</dbReference>
<organism evidence="2 3">
    <name type="scientific">Onchocerca volvulus</name>
    <dbReference type="NCBI Taxonomy" id="6282"/>
    <lineage>
        <taxon>Eukaryota</taxon>
        <taxon>Metazoa</taxon>
        <taxon>Ecdysozoa</taxon>
        <taxon>Nematoda</taxon>
        <taxon>Chromadorea</taxon>
        <taxon>Rhabditida</taxon>
        <taxon>Spirurina</taxon>
        <taxon>Spiruromorpha</taxon>
        <taxon>Filarioidea</taxon>
        <taxon>Onchocercidae</taxon>
        <taxon>Onchocerca</taxon>
    </lineage>
</organism>
<dbReference type="EnsemblMetazoa" id="OVOC7498.1">
    <property type="protein sequence ID" value="OVOC7498.1"/>
    <property type="gene ID" value="WBGene00244307"/>
</dbReference>
<protein>
    <submittedName>
        <fullName evidence="2">Uncharacterized protein</fullName>
    </submittedName>
</protein>
<evidence type="ECO:0000313" key="3">
    <source>
        <dbReference type="Proteomes" id="UP000024404"/>
    </source>
</evidence>